<comment type="caution">
    <text evidence="1">The sequence shown here is derived from an EMBL/GenBank/DDBJ whole genome shotgun (WGS) entry which is preliminary data.</text>
</comment>
<evidence type="ECO:0000313" key="1">
    <source>
        <dbReference type="EMBL" id="MDT0606865.1"/>
    </source>
</evidence>
<dbReference type="EMBL" id="JAVRHR010000001">
    <property type="protein sequence ID" value="MDT0606865.1"/>
    <property type="molecule type" value="Genomic_DNA"/>
</dbReference>
<organism evidence="1 2">
    <name type="scientific">Croceitalea rosinachiae</name>
    <dbReference type="NCBI Taxonomy" id="3075596"/>
    <lineage>
        <taxon>Bacteria</taxon>
        <taxon>Pseudomonadati</taxon>
        <taxon>Bacteroidota</taxon>
        <taxon>Flavobacteriia</taxon>
        <taxon>Flavobacteriales</taxon>
        <taxon>Flavobacteriaceae</taxon>
        <taxon>Croceitalea</taxon>
    </lineage>
</organism>
<evidence type="ECO:0000313" key="2">
    <source>
        <dbReference type="Proteomes" id="UP001255246"/>
    </source>
</evidence>
<dbReference type="RefSeq" id="WP_311350408.1">
    <property type="nucleotide sequence ID" value="NZ_JAVRHR010000001.1"/>
</dbReference>
<name>A0ABU3A9K2_9FLAO</name>
<proteinExistence type="predicted"/>
<keyword evidence="2" id="KW-1185">Reference proteome</keyword>
<sequence>MTENTYRVRNAEPNEYDQVGQLMVQVYSQIEGFPNAVEQPKYYEMLAKIGDWRK</sequence>
<dbReference type="Proteomes" id="UP001255246">
    <property type="component" value="Unassembled WGS sequence"/>
</dbReference>
<reference evidence="1 2" key="1">
    <citation type="submission" date="2023-09" db="EMBL/GenBank/DDBJ databases">
        <authorList>
            <person name="Rey-Velasco X."/>
        </authorList>
    </citation>
    <scope>NUCLEOTIDE SEQUENCE [LARGE SCALE GENOMIC DNA]</scope>
    <source>
        <strain evidence="1 2">F388</strain>
    </source>
</reference>
<protein>
    <submittedName>
        <fullName evidence="1">Uncharacterized protein</fullName>
    </submittedName>
</protein>
<gene>
    <name evidence="1" type="ORF">RM706_07480</name>
</gene>
<accession>A0ABU3A9K2</accession>